<feature type="region of interest" description="Disordered" evidence="1">
    <location>
        <begin position="1"/>
        <end position="46"/>
    </location>
</feature>
<proteinExistence type="predicted"/>
<dbReference type="AlphaFoldDB" id="A0AAD6MSH9"/>
<protein>
    <submittedName>
        <fullName evidence="2">Uncharacterized protein</fullName>
    </submittedName>
</protein>
<sequence>MGNKISRKTDENNCRTSDMDQKAEAKMGNTISQQSDQPKRPPLQLASEPATEKVIEAIIEANDSNVLLNVLKSENLTFSEKTGVMWGLHYCFDRTKLTWRDMFWIEDQLEEGGHLNVVQYLRFIHYNVSSLETYWETESMEKAIEGDIKTRWLIQREICVNQHKQSLQQQLDSPPPYHSTRQSSQAEPSSKSEVTQQLDSCNQELKNLNKLYWEHQNTLHQILSKWGNGAARQAYDLLRKTDDWYLNKWHVQDCKGRKGCCSRPYGCCERNRETERHEKRGHCTSACPCCVKLKIYQEILK</sequence>
<comment type="caution">
    <text evidence="2">The sequence shown here is derived from an EMBL/GenBank/DDBJ whole genome shotgun (WGS) entry which is preliminary data.</text>
</comment>
<feature type="region of interest" description="Disordered" evidence="1">
    <location>
        <begin position="169"/>
        <end position="193"/>
    </location>
</feature>
<evidence type="ECO:0000313" key="2">
    <source>
        <dbReference type="EMBL" id="KAJ5709988.1"/>
    </source>
</evidence>
<feature type="compositionally biased region" description="Polar residues" evidence="1">
    <location>
        <begin position="179"/>
        <end position="193"/>
    </location>
</feature>
<accession>A0AAD6MSH9</accession>
<gene>
    <name evidence="2" type="ORF">N7493_009580</name>
</gene>
<evidence type="ECO:0000313" key="3">
    <source>
        <dbReference type="Proteomes" id="UP001215712"/>
    </source>
</evidence>
<reference evidence="2" key="1">
    <citation type="journal article" date="2023" name="IMA Fungus">
        <title>Comparative genomic study of the Penicillium genus elucidates a diverse pangenome and 15 lateral gene transfer events.</title>
        <authorList>
            <person name="Petersen C."/>
            <person name="Sorensen T."/>
            <person name="Nielsen M.R."/>
            <person name="Sondergaard T.E."/>
            <person name="Sorensen J.L."/>
            <person name="Fitzpatrick D.A."/>
            <person name="Frisvad J.C."/>
            <person name="Nielsen K.L."/>
        </authorList>
    </citation>
    <scope>NUCLEOTIDE SEQUENCE</scope>
    <source>
        <strain evidence="2">IBT 17514</strain>
    </source>
</reference>
<reference evidence="2" key="2">
    <citation type="submission" date="2023-01" db="EMBL/GenBank/DDBJ databases">
        <authorList>
            <person name="Petersen C."/>
        </authorList>
    </citation>
    <scope>NUCLEOTIDE SEQUENCE</scope>
    <source>
        <strain evidence="2">IBT 17514</strain>
    </source>
</reference>
<feature type="compositionally biased region" description="Basic and acidic residues" evidence="1">
    <location>
        <begin position="7"/>
        <end position="25"/>
    </location>
</feature>
<dbReference type="EMBL" id="JAQJAN010000017">
    <property type="protein sequence ID" value="KAJ5709988.1"/>
    <property type="molecule type" value="Genomic_DNA"/>
</dbReference>
<organism evidence="2 3">
    <name type="scientific">Penicillium malachiteum</name>
    <dbReference type="NCBI Taxonomy" id="1324776"/>
    <lineage>
        <taxon>Eukaryota</taxon>
        <taxon>Fungi</taxon>
        <taxon>Dikarya</taxon>
        <taxon>Ascomycota</taxon>
        <taxon>Pezizomycotina</taxon>
        <taxon>Eurotiomycetes</taxon>
        <taxon>Eurotiomycetidae</taxon>
        <taxon>Eurotiales</taxon>
        <taxon>Aspergillaceae</taxon>
        <taxon>Penicillium</taxon>
    </lineage>
</organism>
<evidence type="ECO:0000256" key="1">
    <source>
        <dbReference type="SAM" id="MobiDB-lite"/>
    </source>
</evidence>
<dbReference type="Proteomes" id="UP001215712">
    <property type="component" value="Unassembled WGS sequence"/>
</dbReference>
<keyword evidence="3" id="KW-1185">Reference proteome</keyword>
<name>A0AAD6MSH9_9EURO</name>